<dbReference type="InterPro" id="IPR011032">
    <property type="entry name" value="GroES-like_sf"/>
</dbReference>
<organism evidence="6 7">
    <name type="scientific">Pseudallescheria apiosperma</name>
    <name type="common">Scedosporium apiospermum</name>
    <dbReference type="NCBI Taxonomy" id="563466"/>
    <lineage>
        <taxon>Eukaryota</taxon>
        <taxon>Fungi</taxon>
        <taxon>Dikarya</taxon>
        <taxon>Ascomycota</taxon>
        <taxon>Pezizomycotina</taxon>
        <taxon>Sordariomycetes</taxon>
        <taxon>Hypocreomycetidae</taxon>
        <taxon>Microascales</taxon>
        <taxon>Microascaceae</taxon>
        <taxon>Scedosporium</taxon>
    </lineage>
</organism>
<dbReference type="Gene3D" id="3.40.50.720">
    <property type="entry name" value="NAD(P)-binding Rossmann-like Domain"/>
    <property type="match status" value="1"/>
</dbReference>
<dbReference type="KEGG" id="sapo:SAPIO_CDS4830"/>
<name>A0A084G7Q6_PSEDA</name>
<evidence type="ECO:0000256" key="2">
    <source>
        <dbReference type="ARBA" id="ARBA00022741"/>
    </source>
</evidence>
<dbReference type="RefSeq" id="XP_016643167.1">
    <property type="nucleotide sequence ID" value="XM_016787288.1"/>
</dbReference>
<comment type="caution">
    <text evidence="6">The sequence shown here is derived from an EMBL/GenBank/DDBJ whole genome shotgun (WGS) entry which is preliminary data.</text>
</comment>
<dbReference type="SMART" id="SM00829">
    <property type="entry name" value="PKS_ER"/>
    <property type="match status" value="1"/>
</dbReference>
<keyword evidence="3" id="KW-0521">NADP</keyword>
<evidence type="ECO:0000313" key="6">
    <source>
        <dbReference type="EMBL" id="KEZ43368.1"/>
    </source>
</evidence>
<dbReference type="AlphaFoldDB" id="A0A084G7Q6"/>
<dbReference type="HOGENOM" id="CLU_026673_16_1_1"/>
<evidence type="ECO:0000313" key="7">
    <source>
        <dbReference type="Proteomes" id="UP000028545"/>
    </source>
</evidence>
<dbReference type="GO" id="GO:0000166">
    <property type="term" value="F:nucleotide binding"/>
    <property type="evidence" value="ECO:0007669"/>
    <property type="project" value="UniProtKB-KW"/>
</dbReference>
<dbReference type="GO" id="GO:0016651">
    <property type="term" value="F:oxidoreductase activity, acting on NAD(P)H"/>
    <property type="evidence" value="ECO:0007669"/>
    <property type="project" value="InterPro"/>
</dbReference>
<reference evidence="6 7" key="1">
    <citation type="journal article" date="2014" name="Genome Announc.">
        <title>Draft genome sequence of the pathogenic fungus Scedosporium apiospermum.</title>
        <authorList>
            <person name="Vandeputte P."/>
            <person name="Ghamrawi S."/>
            <person name="Rechenmann M."/>
            <person name="Iltis A."/>
            <person name="Giraud S."/>
            <person name="Fleury M."/>
            <person name="Thornton C."/>
            <person name="Delhaes L."/>
            <person name="Meyer W."/>
            <person name="Papon N."/>
            <person name="Bouchara J.P."/>
        </authorList>
    </citation>
    <scope>NUCLEOTIDE SEQUENCE [LARGE SCALE GENOMIC DNA]</scope>
    <source>
        <strain evidence="6 7">IHEM 14462</strain>
    </source>
</reference>
<evidence type="ECO:0000256" key="1">
    <source>
        <dbReference type="ARBA" id="ARBA00008072"/>
    </source>
</evidence>
<comment type="similarity">
    <text evidence="1">Belongs to the zinc-containing alcohol dehydrogenase family.</text>
</comment>
<dbReference type="OrthoDB" id="48317at2759"/>
<dbReference type="Proteomes" id="UP000028545">
    <property type="component" value="Unassembled WGS sequence"/>
</dbReference>
<dbReference type="VEuPathDB" id="FungiDB:SAPIO_CDS4830"/>
<dbReference type="GeneID" id="27723902"/>
<dbReference type="OMA" id="DFKMPLR"/>
<dbReference type="SUPFAM" id="SSF51735">
    <property type="entry name" value="NAD(P)-binding Rossmann-fold domains"/>
    <property type="match status" value="1"/>
</dbReference>
<dbReference type="InterPro" id="IPR047122">
    <property type="entry name" value="Trans-enoyl_RdTase-like"/>
</dbReference>
<dbReference type="InterPro" id="IPR020843">
    <property type="entry name" value="ER"/>
</dbReference>
<dbReference type="InterPro" id="IPR036291">
    <property type="entry name" value="NAD(P)-bd_dom_sf"/>
</dbReference>
<evidence type="ECO:0000259" key="5">
    <source>
        <dbReference type="SMART" id="SM00829"/>
    </source>
</evidence>
<dbReference type="PANTHER" id="PTHR45348:SF1">
    <property type="entry name" value="TRANS-ENOYL REDUCTASE STHE"/>
    <property type="match status" value="1"/>
</dbReference>
<protein>
    <recommendedName>
        <fullName evidence="5">Enoyl reductase (ER) domain-containing protein</fullName>
    </recommendedName>
</protein>
<dbReference type="EMBL" id="JOWA01000094">
    <property type="protein sequence ID" value="KEZ43368.1"/>
    <property type="molecule type" value="Genomic_DNA"/>
</dbReference>
<dbReference type="Pfam" id="PF08240">
    <property type="entry name" value="ADH_N"/>
    <property type="match status" value="1"/>
</dbReference>
<gene>
    <name evidence="6" type="ORF">SAPIO_CDS4830</name>
</gene>
<keyword evidence="4" id="KW-0560">Oxidoreductase</keyword>
<dbReference type="Gene3D" id="3.90.180.10">
    <property type="entry name" value="Medium-chain alcohol dehydrogenases, catalytic domain"/>
    <property type="match status" value="1"/>
</dbReference>
<sequence>MAARFPTPGLKDGVDFAGTVAAVGAEVEDFEVGDGVFGCVPSNKQDDPESGSFGEYVKIEAIYALRIPPNTSFEQALAFGPACVSTVALALHESLKMPVTPDEVAGHKGHKEGEAVLVYGGSSSVGLLAIQLLKLNFTLVKKYGADAVFDYRSRTCAADIKAYTRNKLKRVIDPFGEIATTSLCYEAIGRAGGVYCALEQYQESLCTRQTVRHQLIMGPAILGRGVLLPEPYGVKADQELHEWSKKFYQSLQILIDEGRLKPLPIKILEPSGFDTVLVGLELLKAKQVSGQKLVVRVVT</sequence>
<dbReference type="SUPFAM" id="SSF50129">
    <property type="entry name" value="GroES-like"/>
    <property type="match status" value="1"/>
</dbReference>
<keyword evidence="2" id="KW-0547">Nucleotide-binding</keyword>
<keyword evidence="7" id="KW-1185">Reference proteome</keyword>
<evidence type="ECO:0000256" key="3">
    <source>
        <dbReference type="ARBA" id="ARBA00022857"/>
    </source>
</evidence>
<dbReference type="PANTHER" id="PTHR45348">
    <property type="entry name" value="HYPOTHETICAL OXIDOREDUCTASE (EUROFUNG)"/>
    <property type="match status" value="1"/>
</dbReference>
<evidence type="ECO:0000256" key="4">
    <source>
        <dbReference type="ARBA" id="ARBA00023002"/>
    </source>
</evidence>
<dbReference type="CDD" id="cd08249">
    <property type="entry name" value="enoyl_reductase_like"/>
    <property type="match status" value="1"/>
</dbReference>
<proteinExistence type="inferred from homology"/>
<feature type="domain" description="Enoyl reductase (ER)" evidence="5">
    <location>
        <begin position="2"/>
        <end position="295"/>
    </location>
</feature>
<dbReference type="InterPro" id="IPR013154">
    <property type="entry name" value="ADH-like_N"/>
</dbReference>
<accession>A0A084G7Q6</accession>